<protein>
    <submittedName>
        <fullName evidence="2">Uncharacterized protein</fullName>
    </submittedName>
</protein>
<sequence>METTRCLKFALPFLDGPELALAETTCKGVQLSAEQLQLWEVLCQAYAGRDFQTRRRERVPVPDRDGDTAKDYFDRLYELSTFVAGNDVVRCLECTEWSATELNALECEMCRRIWCDQCARRGLPKSELSCDECPDFSTHCWECFLAGKSIQCMCCGTDSWHYACGRHAVYCNRCERYVCNGCTDQHSYSCSKKIGEADEEDEEDEDGEDEDDE</sequence>
<organism evidence="2 3">
    <name type="scientific">Symbiodinium natans</name>
    <dbReference type="NCBI Taxonomy" id="878477"/>
    <lineage>
        <taxon>Eukaryota</taxon>
        <taxon>Sar</taxon>
        <taxon>Alveolata</taxon>
        <taxon>Dinophyceae</taxon>
        <taxon>Suessiales</taxon>
        <taxon>Symbiodiniaceae</taxon>
        <taxon>Symbiodinium</taxon>
    </lineage>
</organism>
<proteinExistence type="predicted"/>
<feature type="compositionally biased region" description="Acidic residues" evidence="1">
    <location>
        <begin position="197"/>
        <end position="213"/>
    </location>
</feature>
<gene>
    <name evidence="2" type="ORF">SNAT2548_LOCUS27784</name>
</gene>
<evidence type="ECO:0000256" key="1">
    <source>
        <dbReference type="SAM" id="MobiDB-lite"/>
    </source>
</evidence>
<dbReference type="Proteomes" id="UP000604046">
    <property type="component" value="Unassembled WGS sequence"/>
</dbReference>
<keyword evidence="3" id="KW-1185">Reference proteome</keyword>
<name>A0A812SUC6_9DINO</name>
<evidence type="ECO:0000313" key="2">
    <source>
        <dbReference type="EMBL" id="CAE7496005.1"/>
    </source>
</evidence>
<evidence type="ECO:0000313" key="3">
    <source>
        <dbReference type="Proteomes" id="UP000604046"/>
    </source>
</evidence>
<feature type="region of interest" description="Disordered" evidence="1">
    <location>
        <begin position="194"/>
        <end position="213"/>
    </location>
</feature>
<dbReference type="AlphaFoldDB" id="A0A812SUC6"/>
<dbReference type="EMBL" id="CAJNDS010002489">
    <property type="protein sequence ID" value="CAE7496005.1"/>
    <property type="molecule type" value="Genomic_DNA"/>
</dbReference>
<reference evidence="2" key="1">
    <citation type="submission" date="2021-02" db="EMBL/GenBank/DDBJ databases">
        <authorList>
            <person name="Dougan E. K."/>
            <person name="Rhodes N."/>
            <person name="Thang M."/>
            <person name="Chan C."/>
        </authorList>
    </citation>
    <scope>NUCLEOTIDE SEQUENCE</scope>
</reference>
<accession>A0A812SUC6</accession>
<comment type="caution">
    <text evidence="2">The sequence shown here is derived from an EMBL/GenBank/DDBJ whole genome shotgun (WGS) entry which is preliminary data.</text>
</comment>
<dbReference type="OrthoDB" id="10470848at2759"/>